<protein>
    <submittedName>
        <fullName evidence="3">Uncharacterized protein</fullName>
    </submittedName>
</protein>
<keyword evidence="2" id="KW-1133">Transmembrane helix</keyword>
<keyword evidence="2" id="KW-0812">Transmembrane</keyword>
<feature type="compositionally biased region" description="Acidic residues" evidence="1">
    <location>
        <begin position="147"/>
        <end position="173"/>
    </location>
</feature>
<sequence length="196" mass="21531">RNRGPGRRPHEIGTAVLPSSGLDEGVFSSTLQSRGMSQELHLLFTFIGTKAMALWLLGIPSRPKIVHYERRVLRTTVKFDLPIPPKATKRRRAPTQSSIDDAITEPRRIRAKKPTTKAAAAAVKKTKANPAPKKKPAKKKPTPEVADSTDTEQATDAEYTTDIEQATDTEQANDNDITFTGNEDGLSLFVSDDLLN</sequence>
<feature type="compositionally biased region" description="Basic residues" evidence="1">
    <location>
        <begin position="124"/>
        <end position="140"/>
    </location>
</feature>
<evidence type="ECO:0000256" key="1">
    <source>
        <dbReference type="SAM" id="MobiDB-lite"/>
    </source>
</evidence>
<accession>A0AAE0N6V2</accession>
<organism evidence="3 4">
    <name type="scientific">Lasiosphaeria ovina</name>
    <dbReference type="NCBI Taxonomy" id="92902"/>
    <lineage>
        <taxon>Eukaryota</taxon>
        <taxon>Fungi</taxon>
        <taxon>Dikarya</taxon>
        <taxon>Ascomycota</taxon>
        <taxon>Pezizomycotina</taxon>
        <taxon>Sordariomycetes</taxon>
        <taxon>Sordariomycetidae</taxon>
        <taxon>Sordariales</taxon>
        <taxon>Lasiosphaeriaceae</taxon>
        <taxon>Lasiosphaeria</taxon>
    </lineage>
</organism>
<dbReference type="EMBL" id="JAULSN010000005">
    <property type="protein sequence ID" value="KAK3371639.1"/>
    <property type="molecule type" value="Genomic_DNA"/>
</dbReference>
<dbReference type="AlphaFoldDB" id="A0AAE0N6V2"/>
<keyword evidence="4" id="KW-1185">Reference proteome</keyword>
<evidence type="ECO:0000256" key="2">
    <source>
        <dbReference type="SAM" id="Phobius"/>
    </source>
</evidence>
<reference evidence="3" key="2">
    <citation type="submission" date="2023-06" db="EMBL/GenBank/DDBJ databases">
        <authorList>
            <consortium name="Lawrence Berkeley National Laboratory"/>
            <person name="Haridas S."/>
            <person name="Hensen N."/>
            <person name="Bonometti L."/>
            <person name="Westerberg I."/>
            <person name="Brannstrom I.O."/>
            <person name="Guillou S."/>
            <person name="Cros-Aarteil S."/>
            <person name="Calhoun S."/>
            <person name="Kuo A."/>
            <person name="Mondo S."/>
            <person name="Pangilinan J."/>
            <person name="Riley R."/>
            <person name="Labutti K."/>
            <person name="Andreopoulos B."/>
            <person name="Lipzen A."/>
            <person name="Chen C."/>
            <person name="Yanf M."/>
            <person name="Daum C."/>
            <person name="Ng V."/>
            <person name="Clum A."/>
            <person name="Steindorff A."/>
            <person name="Ohm R."/>
            <person name="Martin F."/>
            <person name="Silar P."/>
            <person name="Natvig D."/>
            <person name="Lalanne C."/>
            <person name="Gautier V."/>
            <person name="Ament-Velasquez S.L."/>
            <person name="Kruys A."/>
            <person name="Hutchinson M.I."/>
            <person name="Powell A.J."/>
            <person name="Barry K."/>
            <person name="Miller A.N."/>
            <person name="Grigoriev I.V."/>
            <person name="Debuchy R."/>
            <person name="Gladieux P."/>
            <person name="Thoren M.H."/>
            <person name="Johannesson H."/>
        </authorList>
    </citation>
    <scope>NUCLEOTIDE SEQUENCE</scope>
    <source>
        <strain evidence="3">CBS 958.72</strain>
    </source>
</reference>
<name>A0AAE0N6V2_9PEZI</name>
<gene>
    <name evidence="3" type="ORF">B0T24DRAFT_706654</name>
</gene>
<evidence type="ECO:0000313" key="4">
    <source>
        <dbReference type="Proteomes" id="UP001287356"/>
    </source>
</evidence>
<comment type="caution">
    <text evidence="3">The sequence shown here is derived from an EMBL/GenBank/DDBJ whole genome shotgun (WGS) entry which is preliminary data.</text>
</comment>
<reference evidence="3" key="1">
    <citation type="journal article" date="2023" name="Mol. Phylogenet. Evol.">
        <title>Genome-scale phylogeny and comparative genomics of the fungal order Sordariales.</title>
        <authorList>
            <person name="Hensen N."/>
            <person name="Bonometti L."/>
            <person name="Westerberg I."/>
            <person name="Brannstrom I.O."/>
            <person name="Guillou S."/>
            <person name="Cros-Aarteil S."/>
            <person name="Calhoun S."/>
            <person name="Haridas S."/>
            <person name="Kuo A."/>
            <person name="Mondo S."/>
            <person name="Pangilinan J."/>
            <person name="Riley R."/>
            <person name="LaButti K."/>
            <person name="Andreopoulos B."/>
            <person name="Lipzen A."/>
            <person name="Chen C."/>
            <person name="Yan M."/>
            <person name="Daum C."/>
            <person name="Ng V."/>
            <person name="Clum A."/>
            <person name="Steindorff A."/>
            <person name="Ohm R.A."/>
            <person name="Martin F."/>
            <person name="Silar P."/>
            <person name="Natvig D.O."/>
            <person name="Lalanne C."/>
            <person name="Gautier V."/>
            <person name="Ament-Velasquez S.L."/>
            <person name="Kruys A."/>
            <person name="Hutchinson M.I."/>
            <person name="Powell A.J."/>
            <person name="Barry K."/>
            <person name="Miller A.N."/>
            <person name="Grigoriev I.V."/>
            <person name="Debuchy R."/>
            <person name="Gladieux P."/>
            <person name="Hiltunen Thoren M."/>
            <person name="Johannesson H."/>
        </authorList>
    </citation>
    <scope>NUCLEOTIDE SEQUENCE</scope>
    <source>
        <strain evidence="3">CBS 958.72</strain>
    </source>
</reference>
<dbReference type="Proteomes" id="UP001287356">
    <property type="component" value="Unassembled WGS sequence"/>
</dbReference>
<feature type="region of interest" description="Disordered" evidence="1">
    <location>
        <begin position="111"/>
        <end position="184"/>
    </location>
</feature>
<feature type="transmembrane region" description="Helical" evidence="2">
    <location>
        <begin position="40"/>
        <end position="58"/>
    </location>
</feature>
<evidence type="ECO:0000313" key="3">
    <source>
        <dbReference type="EMBL" id="KAK3371639.1"/>
    </source>
</evidence>
<proteinExistence type="predicted"/>
<feature type="non-terminal residue" evidence="3">
    <location>
        <position position="196"/>
    </location>
</feature>
<keyword evidence="2" id="KW-0472">Membrane</keyword>